<evidence type="ECO:0000256" key="1">
    <source>
        <dbReference type="SAM" id="MobiDB-lite"/>
    </source>
</evidence>
<dbReference type="EMBL" id="UINC01166315">
    <property type="protein sequence ID" value="SVD68201.1"/>
    <property type="molecule type" value="Genomic_DNA"/>
</dbReference>
<evidence type="ECO:0000313" key="2">
    <source>
        <dbReference type="EMBL" id="SVD68201.1"/>
    </source>
</evidence>
<name>A0A382XCY2_9ZZZZ</name>
<organism evidence="2">
    <name type="scientific">marine metagenome</name>
    <dbReference type="NCBI Taxonomy" id="408172"/>
    <lineage>
        <taxon>unclassified sequences</taxon>
        <taxon>metagenomes</taxon>
        <taxon>ecological metagenomes</taxon>
    </lineage>
</organism>
<sequence length="105" mass="12008">HPNTDYITNTTQSALSKDGKDRDFDLYRRGTEGRESISHEVVYTKEVEITQDAYKYGPAAARFDTVDVDGNTITKPHRHNGAVFRVTYQYADFYDPRYSPSSTGY</sequence>
<feature type="region of interest" description="Disordered" evidence="1">
    <location>
        <begin position="1"/>
        <end position="21"/>
    </location>
</feature>
<protein>
    <submittedName>
        <fullName evidence="2">Uncharacterized protein</fullName>
    </submittedName>
</protein>
<feature type="compositionally biased region" description="Polar residues" evidence="1">
    <location>
        <begin position="1"/>
        <end position="15"/>
    </location>
</feature>
<dbReference type="AlphaFoldDB" id="A0A382XCY2"/>
<feature type="non-terminal residue" evidence="2">
    <location>
        <position position="1"/>
    </location>
</feature>
<proteinExistence type="predicted"/>
<gene>
    <name evidence="2" type="ORF">METZ01_LOCUS421055</name>
</gene>
<accession>A0A382XCY2</accession>
<reference evidence="2" key="1">
    <citation type="submission" date="2018-05" db="EMBL/GenBank/DDBJ databases">
        <authorList>
            <person name="Lanie J.A."/>
            <person name="Ng W.-L."/>
            <person name="Kazmierczak K.M."/>
            <person name="Andrzejewski T.M."/>
            <person name="Davidsen T.M."/>
            <person name="Wayne K.J."/>
            <person name="Tettelin H."/>
            <person name="Glass J.I."/>
            <person name="Rusch D."/>
            <person name="Podicherti R."/>
            <person name="Tsui H.-C.T."/>
            <person name="Winkler M.E."/>
        </authorList>
    </citation>
    <scope>NUCLEOTIDE SEQUENCE</scope>
</reference>